<evidence type="ECO:0000256" key="3">
    <source>
        <dbReference type="ARBA" id="ARBA00023157"/>
    </source>
</evidence>
<keyword evidence="4" id="KW-0862">Zinc</keyword>
<sequence>MFVLSGMPFSSLKTELERHLPMRAFFQCSSTAVLNTIDKVVFAPLSSAIFFLHFDRFIRSVPIALGWGITMHFTLICLLFPLGFSFACDCFPRSDGELFCAANWVSIVKVLSSSVDPNEENHRVFYNVSAAEIFKGPLAKGKEVVLETARSSAACGLESLEEGREYLLLGTFRNKKLNANICGQLGTSVSEWKDVSVEIKENLEREHYECGKKL</sequence>
<dbReference type="GO" id="GO:0005615">
    <property type="term" value="C:extracellular space"/>
    <property type="evidence" value="ECO:0007669"/>
    <property type="project" value="TreeGrafter"/>
</dbReference>
<accession>A0AA39HRN0</accession>
<keyword evidence="3 5" id="KW-1015">Disulfide bond</keyword>
<evidence type="ECO:0000259" key="7">
    <source>
        <dbReference type="PROSITE" id="PS50189"/>
    </source>
</evidence>
<reference evidence="8" key="1">
    <citation type="submission" date="2023-06" db="EMBL/GenBank/DDBJ databases">
        <title>Genomic analysis of the entomopathogenic nematode Steinernema hermaphroditum.</title>
        <authorList>
            <person name="Schwarz E.M."/>
            <person name="Heppert J.K."/>
            <person name="Baniya A."/>
            <person name="Schwartz H.T."/>
            <person name="Tan C.-H."/>
            <person name="Antoshechkin I."/>
            <person name="Sternberg P.W."/>
            <person name="Goodrich-Blair H."/>
            <person name="Dillman A.R."/>
        </authorList>
    </citation>
    <scope>NUCLEOTIDE SEQUENCE</scope>
    <source>
        <strain evidence="8">PS9179</strain>
        <tissue evidence="8">Whole animal</tissue>
    </source>
</reference>
<feature type="transmembrane region" description="Helical" evidence="6">
    <location>
        <begin position="32"/>
        <end position="52"/>
    </location>
</feature>
<comment type="caution">
    <text evidence="8">The sequence shown here is derived from an EMBL/GenBank/DDBJ whole genome shotgun (WGS) entry which is preliminary data.</text>
</comment>
<dbReference type="InterPro" id="IPR008993">
    <property type="entry name" value="TIMP-like_OB-fold"/>
</dbReference>
<dbReference type="Proteomes" id="UP001175271">
    <property type="component" value="Unassembled WGS sequence"/>
</dbReference>
<dbReference type="GO" id="GO:0031012">
    <property type="term" value="C:extracellular matrix"/>
    <property type="evidence" value="ECO:0007669"/>
    <property type="project" value="TreeGrafter"/>
</dbReference>
<dbReference type="GO" id="GO:0008191">
    <property type="term" value="F:metalloendopeptidase inhibitor activity"/>
    <property type="evidence" value="ECO:0007669"/>
    <property type="project" value="InterPro"/>
</dbReference>
<evidence type="ECO:0000256" key="4">
    <source>
        <dbReference type="PIRSR" id="PIRSR601820-1"/>
    </source>
</evidence>
<keyword evidence="6" id="KW-1133">Transmembrane helix</keyword>
<proteinExistence type="predicted"/>
<keyword evidence="6" id="KW-0812">Transmembrane</keyword>
<dbReference type="PANTHER" id="PTHR11844">
    <property type="entry name" value="METALLOPROTEASE INHIBITOR"/>
    <property type="match status" value="1"/>
</dbReference>
<keyword evidence="2" id="KW-0964">Secreted</keyword>
<feature type="disulfide bond" evidence="5">
    <location>
        <begin position="88"/>
        <end position="155"/>
    </location>
</feature>
<dbReference type="PROSITE" id="PS50189">
    <property type="entry name" value="NTR"/>
    <property type="match status" value="1"/>
</dbReference>
<evidence type="ECO:0000256" key="1">
    <source>
        <dbReference type="ARBA" id="ARBA00004613"/>
    </source>
</evidence>
<gene>
    <name evidence="8" type="ORF">QR680_005337</name>
</gene>
<keyword evidence="4" id="KW-0479">Metal-binding</keyword>
<evidence type="ECO:0000313" key="9">
    <source>
        <dbReference type="Proteomes" id="UP001175271"/>
    </source>
</evidence>
<evidence type="ECO:0000256" key="2">
    <source>
        <dbReference type="ARBA" id="ARBA00022525"/>
    </source>
</evidence>
<comment type="subcellular location">
    <subcellularLocation>
        <location evidence="1">Secreted</location>
    </subcellularLocation>
</comment>
<dbReference type="Pfam" id="PF00965">
    <property type="entry name" value="TIMP"/>
    <property type="match status" value="1"/>
</dbReference>
<keyword evidence="9" id="KW-1185">Reference proteome</keyword>
<dbReference type="GO" id="GO:0002020">
    <property type="term" value="F:protease binding"/>
    <property type="evidence" value="ECO:0007669"/>
    <property type="project" value="TreeGrafter"/>
</dbReference>
<keyword evidence="6" id="KW-0472">Membrane</keyword>
<organism evidence="8 9">
    <name type="scientific">Steinernema hermaphroditum</name>
    <dbReference type="NCBI Taxonomy" id="289476"/>
    <lineage>
        <taxon>Eukaryota</taxon>
        <taxon>Metazoa</taxon>
        <taxon>Ecdysozoa</taxon>
        <taxon>Nematoda</taxon>
        <taxon>Chromadorea</taxon>
        <taxon>Rhabditida</taxon>
        <taxon>Tylenchina</taxon>
        <taxon>Panagrolaimomorpha</taxon>
        <taxon>Strongyloidoidea</taxon>
        <taxon>Steinernematidae</taxon>
        <taxon>Steinernema</taxon>
    </lineage>
</organism>
<dbReference type="EMBL" id="JAUCMV010000003">
    <property type="protein sequence ID" value="KAK0410813.1"/>
    <property type="molecule type" value="Genomic_DNA"/>
</dbReference>
<feature type="binding site" evidence="4">
    <location>
        <position position="88"/>
    </location>
    <ligand>
        <name>Zn(2+)</name>
        <dbReference type="ChEBI" id="CHEBI:29105"/>
        <note>ligand shared with metalloproteinase partner</note>
    </ligand>
</feature>
<evidence type="ECO:0000313" key="8">
    <source>
        <dbReference type="EMBL" id="KAK0410813.1"/>
    </source>
</evidence>
<protein>
    <recommendedName>
        <fullName evidence="7">NTR domain-containing protein</fullName>
    </recommendedName>
</protein>
<feature type="transmembrane region" description="Helical" evidence="6">
    <location>
        <begin position="64"/>
        <end position="84"/>
    </location>
</feature>
<evidence type="ECO:0000256" key="6">
    <source>
        <dbReference type="SAM" id="Phobius"/>
    </source>
</evidence>
<dbReference type="GO" id="GO:0046872">
    <property type="term" value="F:metal ion binding"/>
    <property type="evidence" value="ECO:0007669"/>
    <property type="project" value="UniProtKB-KW"/>
</dbReference>
<dbReference type="AlphaFoldDB" id="A0AA39HRN0"/>
<dbReference type="InterPro" id="IPR001134">
    <property type="entry name" value="Netrin_domain"/>
</dbReference>
<feature type="domain" description="NTR" evidence="7">
    <location>
        <begin position="88"/>
        <end position="210"/>
    </location>
</feature>
<name>A0AA39HRN0_9BILA</name>
<dbReference type="InterPro" id="IPR001820">
    <property type="entry name" value="TIMP"/>
</dbReference>
<dbReference type="SUPFAM" id="SSF50242">
    <property type="entry name" value="TIMP-like"/>
    <property type="match status" value="1"/>
</dbReference>
<feature type="disulfide bond" evidence="5">
    <location>
        <begin position="90"/>
        <end position="182"/>
    </location>
</feature>
<evidence type="ECO:0000256" key="5">
    <source>
        <dbReference type="PIRSR" id="PIRSR601820-3"/>
    </source>
</evidence>
<dbReference type="GO" id="GO:0051045">
    <property type="term" value="P:negative regulation of membrane protein ectodomain proteolysis"/>
    <property type="evidence" value="ECO:0007669"/>
    <property type="project" value="TreeGrafter"/>
</dbReference>
<dbReference type="Gene3D" id="2.40.50.120">
    <property type="match status" value="1"/>
</dbReference>
<dbReference type="PANTHER" id="PTHR11844:SF25">
    <property type="entry name" value="NTR DOMAIN-CONTAINING PROTEIN"/>
    <property type="match status" value="1"/>
</dbReference>